<name>A0A0L8VE80_9BACT</name>
<dbReference type="AlphaFoldDB" id="A0A0L8VE80"/>
<dbReference type="EMBL" id="LGIA01000021">
    <property type="protein sequence ID" value="KOH46764.1"/>
    <property type="molecule type" value="Genomic_DNA"/>
</dbReference>
<dbReference type="STRING" id="1409788.NC99_04150"/>
<evidence type="ECO:0000313" key="2">
    <source>
        <dbReference type="Proteomes" id="UP000036958"/>
    </source>
</evidence>
<evidence type="ECO:0000313" key="1">
    <source>
        <dbReference type="EMBL" id="KOH46764.1"/>
    </source>
</evidence>
<protein>
    <submittedName>
        <fullName evidence="1">Uncharacterized protein</fullName>
    </submittedName>
</protein>
<dbReference type="Proteomes" id="UP000036958">
    <property type="component" value="Unassembled WGS sequence"/>
</dbReference>
<accession>A0A0L8VE80</accession>
<keyword evidence="2" id="KW-1185">Reference proteome</keyword>
<proteinExistence type="predicted"/>
<comment type="caution">
    <text evidence="1">The sequence shown here is derived from an EMBL/GenBank/DDBJ whole genome shotgun (WGS) entry which is preliminary data.</text>
</comment>
<dbReference type="RefSeq" id="WP_053179290.1">
    <property type="nucleotide sequence ID" value="NZ_LGIA01000021.1"/>
</dbReference>
<gene>
    <name evidence="1" type="ORF">NC99_04150</name>
</gene>
<reference evidence="2" key="1">
    <citation type="submission" date="2015-07" db="EMBL/GenBank/DDBJ databases">
        <title>Genome sequencing of Sunxiuqinia dokdonensis strain SK.</title>
        <authorList>
            <person name="Ahn S."/>
            <person name="Kim B.-C."/>
        </authorList>
    </citation>
    <scope>NUCLEOTIDE SEQUENCE [LARGE SCALE GENOMIC DNA]</scope>
    <source>
        <strain evidence="2">SK</strain>
    </source>
</reference>
<organism evidence="1 2">
    <name type="scientific">Sunxiuqinia dokdonensis</name>
    <dbReference type="NCBI Taxonomy" id="1409788"/>
    <lineage>
        <taxon>Bacteria</taxon>
        <taxon>Pseudomonadati</taxon>
        <taxon>Bacteroidota</taxon>
        <taxon>Bacteroidia</taxon>
        <taxon>Marinilabiliales</taxon>
        <taxon>Prolixibacteraceae</taxon>
        <taxon>Sunxiuqinia</taxon>
    </lineage>
</organism>
<sequence>MMTDLEFKYLKLAVIEQVKFDEIKEILGIQKSEVSKMWNDLKEQREYLSDLRKIWKSKF</sequence>